<dbReference type="InterPro" id="IPR004598">
    <property type="entry name" value="TFIIH_p52/Tfb2"/>
</dbReference>
<evidence type="ECO:0000256" key="3">
    <source>
        <dbReference type="ARBA" id="ARBA00007132"/>
    </source>
</evidence>
<evidence type="ECO:0000256" key="5">
    <source>
        <dbReference type="ARBA" id="ARBA00023015"/>
    </source>
</evidence>
<protein>
    <recommendedName>
        <fullName evidence="9">RNA polymerase II transcription factor B subunit 2</fullName>
    </recommendedName>
</protein>
<gene>
    <name evidence="11" type="ORF">BDW59DRAFT_139207</name>
</gene>
<evidence type="ECO:0000259" key="10">
    <source>
        <dbReference type="Pfam" id="PF18307"/>
    </source>
</evidence>
<evidence type="ECO:0000256" key="8">
    <source>
        <dbReference type="ARBA" id="ARBA00023242"/>
    </source>
</evidence>
<keyword evidence="6 9" id="KW-0804">Transcription</keyword>
<dbReference type="PANTHER" id="PTHR13152">
    <property type="entry name" value="TFIIH, POLYPEPTIDE 4"/>
    <property type="match status" value="1"/>
</dbReference>
<comment type="similarity">
    <text evidence="3 9">Belongs to the TFB2 family.</text>
</comment>
<accession>A0ABR4IXB9</accession>
<evidence type="ECO:0000256" key="4">
    <source>
        <dbReference type="ARBA" id="ARBA00022763"/>
    </source>
</evidence>
<proteinExistence type="inferred from homology"/>
<dbReference type="Proteomes" id="UP001610335">
    <property type="component" value="Unassembled WGS sequence"/>
</dbReference>
<keyword evidence="7 9" id="KW-0234">DNA repair</keyword>
<evidence type="ECO:0000313" key="12">
    <source>
        <dbReference type="Proteomes" id="UP001610335"/>
    </source>
</evidence>
<sequence length="479" mass="53531">MTAAPSRPFDYLEGLPGTVFFKLYQQPSTALAIFRRMLPDLAKCFVMALIYLKDPLPATDLESWVRSESLRERDSALSILGRLHILSNTATADNVRAYEVTNPFAASLRQALTGAEKTQSFGVLSRISDEESVSIAYLDEYARRQWEGVLGYMVGTSGVGMQRDAGLSKGVKQLLQAGHLVEVRDRRVEITKDGFAFVLQDVGTQVWHILILYVESAEAIGMDSVEVLSFVFLLSSLELGKSYEKKHLTSNQLRTLTDLADFGIVYQDSTEADHFYPTRLATTLTSDSSALSNPISGNLSGTGGGDSNQPGSGFIIIETNYRLYAYTSSPLQISLLALFTTLKYRFPNLITGKITRQSVRRAIEMGITADQIISYIATHAHPQMRKHNASRSTSNQAGMQQSVLPPTVVDQIRLWQLERDRVKATGGFLFKDFVSLTEYEAPCRYAEEIGVLIWKSDRKRMFFVTRHEQVAAFLRRRTS</sequence>
<dbReference type="PANTHER" id="PTHR13152:SF0">
    <property type="entry name" value="GENERAL TRANSCRIPTION FACTOR IIH SUBUNIT 4"/>
    <property type="match status" value="1"/>
</dbReference>
<comment type="caution">
    <text evidence="11">The sequence shown here is derived from an EMBL/GenBank/DDBJ whole genome shotgun (WGS) entry which is preliminary data.</text>
</comment>
<evidence type="ECO:0000256" key="7">
    <source>
        <dbReference type="ARBA" id="ARBA00023204"/>
    </source>
</evidence>
<dbReference type="EMBL" id="JBFXLS010000006">
    <property type="protein sequence ID" value="KAL2832414.1"/>
    <property type="molecule type" value="Genomic_DNA"/>
</dbReference>
<dbReference type="Pfam" id="PF18307">
    <property type="entry name" value="Tfb2_C"/>
    <property type="match status" value="1"/>
</dbReference>
<keyword evidence="4 9" id="KW-0227">DNA damage</keyword>
<evidence type="ECO:0000256" key="2">
    <source>
        <dbReference type="ARBA" id="ARBA00004123"/>
    </source>
</evidence>
<dbReference type="NCBIfam" id="TIGR00625">
    <property type="entry name" value="tfb2"/>
    <property type="match status" value="1"/>
</dbReference>
<dbReference type="Gene3D" id="3.30.70.2610">
    <property type="match status" value="1"/>
</dbReference>
<name>A0ABR4IXB9_9EURO</name>
<comment type="subcellular location">
    <subcellularLocation>
        <location evidence="2 9">Nucleus</location>
    </subcellularLocation>
</comment>
<feature type="domain" description="Transcription factor Tfb2 C-terminal" evidence="10">
    <location>
        <begin position="410"/>
        <end position="475"/>
    </location>
</feature>
<keyword evidence="5 9" id="KW-0805">Transcription regulation</keyword>
<evidence type="ECO:0000256" key="1">
    <source>
        <dbReference type="ARBA" id="ARBA00002817"/>
    </source>
</evidence>
<comment type="function">
    <text evidence="9">Component of the general transcription and DNA repair factor IIH (TFIIH) core complex which is involved in general and transcription-coupled nucleotide excision repair (NER) of damaged DNA.</text>
</comment>
<comment type="function">
    <text evidence="1">Component of the general transcription and DNA repair factor IIH (TFIIH) core complex, which is involved in general and transcription-coupled nucleotide excision repair (NER) of damaged DNA and, when complexed to TFIIK, in RNA transcription by RNA polymerase II. In NER, TFIIH acts by opening DNA around the lesion to allow the excision of the damaged oligonucleotide and its replacement by a new DNA fragment. In transcription, TFIIH has an essential role in transcription initiation. When the pre-initiation complex (PIC) has been established, TFIIH is required for promoter opening and promoter escape. Phosphorylation of the C-terminal tail (CTD) of the largest subunit of RNA polymerase II by the kinase module TFIIK controls the initiation of transcription.</text>
</comment>
<evidence type="ECO:0000313" key="11">
    <source>
        <dbReference type="EMBL" id="KAL2832414.1"/>
    </source>
</evidence>
<reference evidence="11 12" key="1">
    <citation type="submission" date="2024-07" db="EMBL/GenBank/DDBJ databases">
        <title>Section-level genome sequencing and comparative genomics of Aspergillus sections Usti and Cavernicolus.</title>
        <authorList>
            <consortium name="Lawrence Berkeley National Laboratory"/>
            <person name="Nybo J.L."/>
            <person name="Vesth T.C."/>
            <person name="Theobald S."/>
            <person name="Frisvad J.C."/>
            <person name="Larsen T.O."/>
            <person name="Kjaerboelling I."/>
            <person name="Rothschild-Mancinelli K."/>
            <person name="Lyhne E.K."/>
            <person name="Kogle M.E."/>
            <person name="Barry K."/>
            <person name="Clum A."/>
            <person name="Na H."/>
            <person name="Ledsgaard L."/>
            <person name="Lin J."/>
            <person name="Lipzen A."/>
            <person name="Kuo A."/>
            <person name="Riley R."/>
            <person name="Mondo S."/>
            <person name="LaButti K."/>
            <person name="Haridas S."/>
            <person name="Pangalinan J."/>
            <person name="Salamov A.A."/>
            <person name="Simmons B.A."/>
            <person name="Magnuson J.K."/>
            <person name="Chen J."/>
            <person name="Drula E."/>
            <person name="Henrissat B."/>
            <person name="Wiebenga A."/>
            <person name="Lubbers R.J."/>
            <person name="Gomes A.C."/>
            <person name="Makela M.R."/>
            <person name="Stajich J."/>
            <person name="Grigoriev I.V."/>
            <person name="Mortensen U.H."/>
            <person name="De vries R.P."/>
            <person name="Baker S.E."/>
            <person name="Andersen M.R."/>
        </authorList>
    </citation>
    <scope>NUCLEOTIDE SEQUENCE [LARGE SCALE GENOMIC DNA]</scope>
    <source>
        <strain evidence="11 12">CBS 600.67</strain>
    </source>
</reference>
<organism evidence="11 12">
    <name type="scientific">Aspergillus cavernicola</name>
    <dbReference type="NCBI Taxonomy" id="176166"/>
    <lineage>
        <taxon>Eukaryota</taxon>
        <taxon>Fungi</taxon>
        <taxon>Dikarya</taxon>
        <taxon>Ascomycota</taxon>
        <taxon>Pezizomycotina</taxon>
        <taxon>Eurotiomycetes</taxon>
        <taxon>Eurotiomycetidae</taxon>
        <taxon>Eurotiales</taxon>
        <taxon>Aspergillaceae</taxon>
        <taxon>Aspergillus</taxon>
        <taxon>Aspergillus subgen. Nidulantes</taxon>
    </lineage>
</organism>
<evidence type="ECO:0000256" key="9">
    <source>
        <dbReference type="RuleBase" id="RU364024"/>
    </source>
</evidence>
<keyword evidence="8 9" id="KW-0539">Nucleus</keyword>
<evidence type="ECO:0000256" key="6">
    <source>
        <dbReference type="ARBA" id="ARBA00023163"/>
    </source>
</evidence>
<dbReference type="InterPro" id="IPR040662">
    <property type="entry name" value="Tfb2_C"/>
</dbReference>
<keyword evidence="12" id="KW-1185">Reference proteome</keyword>
<dbReference type="Pfam" id="PF03849">
    <property type="entry name" value="Tfb2"/>
    <property type="match status" value="1"/>
</dbReference>